<evidence type="ECO:0000313" key="1">
    <source>
        <dbReference type="EnsemblMetazoa" id="AEPI011390-PA"/>
    </source>
</evidence>
<dbReference type="Proteomes" id="UP000075885">
    <property type="component" value="Unassembled WGS sequence"/>
</dbReference>
<proteinExistence type="predicted"/>
<protein>
    <submittedName>
        <fullName evidence="1">Uncharacterized protein</fullName>
    </submittedName>
</protein>
<dbReference type="EnsemblMetazoa" id="AEPI011390-RA">
    <property type="protein sequence ID" value="AEPI011390-PA"/>
    <property type="gene ID" value="AEPI011390"/>
</dbReference>
<accession>A0A182PWQ3</accession>
<reference evidence="1" key="2">
    <citation type="submission" date="2020-05" db="UniProtKB">
        <authorList>
            <consortium name="EnsemblMetazoa"/>
        </authorList>
    </citation>
    <scope>IDENTIFICATION</scope>
    <source>
        <strain evidence="1">Epiroticus2</strain>
    </source>
</reference>
<dbReference type="VEuPathDB" id="VectorBase:AEPI011390"/>
<sequence>MNQQDYPQSPGRENGNATTCYSRDATLNVSQAQILARQSVNAKLPTFSGNPEEWNAFDLCGFSDGENIARLQQALKGDALRTVQGRLRHAANLREVMEELKSSFGRPESLVDELGLEGSDRPLCLKWTGGQHRMEPNSKQVSVSIMGTSCGAQKFQASNVRSVKCLGLPPQR</sequence>
<name>A0A182PWQ3_9DIPT</name>
<organism evidence="1 2">
    <name type="scientific">Anopheles epiroticus</name>
    <dbReference type="NCBI Taxonomy" id="199890"/>
    <lineage>
        <taxon>Eukaryota</taxon>
        <taxon>Metazoa</taxon>
        <taxon>Ecdysozoa</taxon>
        <taxon>Arthropoda</taxon>
        <taxon>Hexapoda</taxon>
        <taxon>Insecta</taxon>
        <taxon>Pterygota</taxon>
        <taxon>Neoptera</taxon>
        <taxon>Endopterygota</taxon>
        <taxon>Diptera</taxon>
        <taxon>Nematocera</taxon>
        <taxon>Culicoidea</taxon>
        <taxon>Culicidae</taxon>
        <taxon>Anophelinae</taxon>
        <taxon>Anopheles</taxon>
    </lineage>
</organism>
<evidence type="ECO:0000313" key="2">
    <source>
        <dbReference type="Proteomes" id="UP000075885"/>
    </source>
</evidence>
<dbReference type="AlphaFoldDB" id="A0A182PWQ3"/>
<dbReference type="STRING" id="199890.A0A182PWQ3"/>
<keyword evidence="2" id="KW-1185">Reference proteome</keyword>
<reference evidence="2" key="1">
    <citation type="submission" date="2013-03" db="EMBL/GenBank/DDBJ databases">
        <title>The Genome Sequence of Anopheles epiroticus epiroticus2.</title>
        <authorList>
            <consortium name="The Broad Institute Genomics Platform"/>
            <person name="Neafsey D.E."/>
            <person name="Howell P."/>
            <person name="Walker B."/>
            <person name="Young S.K."/>
            <person name="Zeng Q."/>
            <person name="Gargeya S."/>
            <person name="Fitzgerald M."/>
            <person name="Haas B."/>
            <person name="Abouelleil A."/>
            <person name="Allen A.W."/>
            <person name="Alvarado L."/>
            <person name="Arachchi H.M."/>
            <person name="Berlin A.M."/>
            <person name="Chapman S.B."/>
            <person name="Gainer-Dewar J."/>
            <person name="Goldberg J."/>
            <person name="Griggs A."/>
            <person name="Gujja S."/>
            <person name="Hansen M."/>
            <person name="Howarth C."/>
            <person name="Imamovic A."/>
            <person name="Ireland A."/>
            <person name="Larimer J."/>
            <person name="McCowan C."/>
            <person name="Murphy C."/>
            <person name="Pearson M."/>
            <person name="Poon T.W."/>
            <person name="Priest M."/>
            <person name="Roberts A."/>
            <person name="Saif S."/>
            <person name="Shea T."/>
            <person name="Sisk P."/>
            <person name="Sykes S."/>
            <person name="Wortman J."/>
            <person name="Nusbaum C."/>
            <person name="Birren B."/>
        </authorList>
    </citation>
    <scope>NUCLEOTIDE SEQUENCE [LARGE SCALE GENOMIC DNA]</scope>
    <source>
        <strain evidence="2">Epiroticus2</strain>
    </source>
</reference>